<dbReference type="Proteomes" id="UP000248745">
    <property type="component" value="Unassembled WGS sequence"/>
</dbReference>
<feature type="transmembrane region" description="Helical" evidence="1">
    <location>
        <begin position="43"/>
        <end position="63"/>
    </location>
</feature>
<dbReference type="PROSITE" id="PS51257">
    <property type="entry name" value="PROKAR_LIPOPROTEIN"/>
    <property type="match status" value="1"/>
</dbReference>
<comment type="caution">
    <text evidence="3">The sequence shown here is derived from an EMBL/GenBank/DDBJ whole genome shotgun (WGS) entry which is preliminary data.</text>
</comment>
<keyword evidence="1" id="KW-0812">Transmembrane</keyword>
<evidence type="ECO:0000256" key="2">
    <source>
        <dbReference type="SAM" id="SignalP"/>
    </source>
</evidence>
<dbReference type="AlphaFoldDB" id="A0A2W2AG83"/>
<keyword evidence="4" id="KW-1185">Reference proteome</keyword>
<evidence type="ECO:0000256" key="1">
    <source>
        <dbReference type="SAM" id="Phobius"/>
    </source>
</evidence>
<dbReference type="OrthoDB" id="678747at2"/>
<accession>A0A2W2AG83</accession>
<gene>
    <name evidence="3" type="ORF">DN068_02530</name>
</gene>
<evidence type="ECO:0000313" key="3">
    <source>
        <dbReference type="EMBL" id="PZF74475.1"/>
    </source>
</evidence>
<sequence length="71" mass="7698">MKRVLFVFLFVLMAGAAMAQGCSVCTKTAGELGEKGAKGLNMGIVYLAFIPLGIIGTLGFMWWRSQSHRES</sequence>
<dbReference type="EMBL" id="QKTW01000003">
    <property type="protein sequence ID" value="PZF74475.1"/>
    <property type="molecule type" value="Genomic_DNA"/>
</dbReference>
<keyword evidence="1" id="KW-1133">Transmembrane helix</keyword>
<keyword evidence="1" id="KW-0472">Membrane</keyword>
<organism evidence="3 4">
    <name type="scientific">Taibaiella soli</name>
    <dbReference type="NCBI Taxonomy" id="1649169"/>
    <lineage>
        <taxon>Bacteria</taxon>
        <taxon>Pseudomonadati</taxon>
        <taxon>Bacteroidota</taxon>
        <taxon>Chitinophagia</taxon>
        <taxon>Chitinophagales</taxon>
        <taxon>Chitinophagaceae</taxon>
        <taxon>Taibaiella</taxon>
    </lineage>
</organism>
<protein>
    <submittedName>
        <fullName evidence="3">Uncharacterized protein</fullName>
    </submittedName>
</protein>
<name>A0A2W2AG83_9BACT</name>
<dbReference type="RefSeq" id="WP_110997313.1">
    <property type="nucleotide sequence ID" value="NZ_QKTW01000003.1"/>
</dbReference>
<feature type="chain" id="PRO_5016024607" evidence="2">
    <location>
        <begin position="20"/>
        <end position="71"/>
    </location>
</feature>
<reference evidence="3 4" key="1">
    <citation type="submission" date="2018-06" db="EMBL/GenBank/DDBJ databases">
        <title>Mucibacter soli gen. nov., sp. nov., a new member of the family Chitinophagaceae producing mucin.</title>
        <authorList>
            <person name="Kim M.-K."/>
            <person name="Park S."/>
            <person name="Kim T.-S."/>
            <person name="Joung Y."/>
            <person name="Han J.-H."/>
            <person name="Kim S.B."/>
        </authorList>
    </citation>
    <scope>NUCLEOTIDE SEQUENCE [LARGE SCALE GENOMIC DNA]</scope>
    <source>
        <strain evidence="3 4">R1-15</strain>
    </source>
</reference>
<keyword evidence="2" id="KW-0732">Signal</keyword>
<evidence type="ECO:0000313" key="4">
    <source>
        <dbReference type="Proteomes" id="UP000248745"/>
    </source>
</evidence>
<feature type="signal peptide" evidence="2">
    <location>
        <begin position="1"/>
        <end position="19"/>
    </location>
</feature>
<proteinExistence type="predicted"/>